<dbReference type="InterPro" id="IPR050090">
    <property type="entry name" value="Tyrosine_recombinase_XerCD"/>
</dbReference>
<dbReference type="InterPro" id="IPR044068">
    <property type="entry name" value="CB"/>
</dbReference>
<dbReference type="InterPro" id="IPR011010">
    <property type="entry name" value="DNA_brk_join_enz"/>
</dbReference>
<feature type="domain" description="Tyr recombinase" evidence="7">
    <location>
        <begin position="106"/>
        <end position="283"/>
    </location>
</feature>
<dbReference type="Proteomes" id="UP000017747">
    <property type="component" value="Unassembled WGS sequence"/>
</dbReference>
<evidence type="ECO:0008006" key="11">
    <source>
        <dbReference type="Google" id="ProtNLM"/>
    </source>
</evidence>
<dbReference type="GO" id="GO:0015074">
    <property type="term" value="P:DNA integration"/>
    <property type="evidence" value="ECO:0007669"/>
    <property type="project" value="UniProtKB-KW"/>
</dbReference>
<accession>V7I7V6</accession>
<comment type="caution">
    <text evidence="9">The sequence shown here is derived from an EMBL/GenBank/DDBJ whole genome shotgun (WGS) entry which is preliminary data.</text>
</comment>
<reference evidence="9 10" key="1">
    <citation type="journal article" date="2014" name="Genome Announc.">
        <title>Genome Sequence of Youngiibacter fragilis, the Type Strain of the Genus Youngiibacter.</title>
        <authorList>
            <person name="Wawrik C.B."/>
            <person name="Callaghan A.V."/>
            <person name="Stamps B.W."/>
            <person name="Wawrik B."/>
        </authorList>
    </citation>
    <scope>NUCLEOTIDE SEQUENCE [LARGE SCALE GENOMIC DNA]</scope>
    <source>
        <strain evidence="9 10">232.1</strain>
    </source>
</reference>
<dbReference type="InterPro" id="IPR013762">
    <property type="entry name" value="Integrase-like_cat_sf"/>
</dbReference>
<feature type="domain" description="Core-binding (CB)" evidence="8">
    <location>
        <begin position="7"/>
        <end position="89"/>
    </location>
</feature>
<keyword evidence="3" id="KW-0229">DNA integration</keyword>
<dbReference type="Gene3D" id="1.10.443.10">
    <property type="entry name" value="Intergrase catalytic core"/>
    <property type="match status" value="1"/>
</dbReference>
<keyword evidence="5" id="KW-0233">DNA recombination</keyword>
<dbReference type="PANTHER" id="PTHR30349:SF41">
    <property type="entry name" value="INTEGRASE_RECOMBINASE PROTEIN MJ0367-RELATED"/>
    <property type="match status" value="1"/>
</dbReference>
<organism evidence="9 10">
    <name type="scientific">Youngiibacter fragilis 232.1</name>
    <dbReference type="NCBI Taxonomy" id="994573"/>
    <lineage>
        <taxon>Bacteria</taxon>
        <taxon>Bacillati</taxon>
        <taxon>Bacillota</taxon>
        <taxon>Clostridia</taxon>
        <taxon>Eubacteriales</taxon>
        <taxon>Clostridiaceae</taxon>
        <taxon>Youngiibacter</taxon>
    </lineage>
</organism>
<dbReference type="eggNOG" id="COG4974">
    <property type="taxonomic scope" value="Bacteria"/>
</dbReference>
<dbReference type="SUPFAM" id="SSF56349">
    <property type="entry name" value="DNA breaking-rejoining enzymes"/>
    <property type="match status" value="1"/>
</dbReference>
<dbReference type="InterPro" id="IPR004107">
    <property type="entry name" value="Integrase_SAM-like_N"/>
</dbReference>
<dbReference type="PANTHER" id="PTHR30349">
    <property type="entry name" value="PHAGE INTEGRASE-RELATED"/>
    <property type="match status" value="1"/>
</dbReference>
<dbReference type="Pfam" id="PF13495">
    <property type="entry name" value="Phage_int_SAM_4"/>
    <property type="match status" value="1"/>
</dbReference>
<dbReference type="Pfam" id="PF00589">
    <property type="entry name" value="Phage_integrase"/>
    <property type="match status" value="1"/>
</dbReference>
<evidence type="ECO:0000256" key="3">
    <source>
        <dbReference type="ARBA" id="ARBA00022908"/>
    </source>
</evidence>
<evidence type="ECO:0000256" key="2">
    <source>
        <dbReference type="ARBA" id="ARBA00008857"/>
    </source>
</evidence>
<dbReference type="Gene3D" id="1.10.150.130">
    <property type="match status" value="1"/>
</dbReference>
<dbReference type="RefSeq" id="WP_023863262.1">
    <property type="nucleotide sequence ID" value="NZ_AXUN02000031.1"/>
</dbReference>
<evidence type="ECO:0000256" key="1">
    <source>
        <dbReference type="ARBA" id="ARBA00003283"/>
    </source>
</evidence>
<dbReference type="GO" id="GO:0006310">
    <property type="term" value="P:DNA recombination"/>
    <property type="evidence" value="ECO:0007669"/>
    <property type="project" value="UniProtKB-KW"/>
</dbReference>
<dbReference type="PROSITE" id="PS51900">
    <property type="entry name" value="CB"/>
    <property type="match status" value="1"/>
</dbReference>
<evidence type="ECO:0000313" key="10">
    <source>
        <dbReference type="Proteomes" id="UP000017747"/>
    </source>
</evidence>
<evidence type="ECO:0000256" key="5">
    <source>
        <dbReference type="ARBA" id="ARBA00023172"/>
    </source>
</evidence>
<dbReference type="InterPro" id="IPR010998">
    <property type="entry name" value="Integrase_recombinase_N"/>
</dbReference>
<dbReference type="GO" id="GO:0003677">
    <property type="term" value="F:DNA binding"/>
    <property type="evidence" value="ECO:0007669"/>
    <property type="project" value="UniProtKB-UniRule"/>
</dbReference>
<evidence type="ECO:0000256" key="4">
    <source>
        <dbReference type="ARBA" id="ARBA00023125"/>
    </source>
</evidence>
<dbReference type="STRING" id="994573.T472_0202045"/>
<dbReference type="PROSITE" id="PS51898">
    <property type="entry name" value="TYR_RECOMBINASE"/>
    <property type="match status" value="1"/>
</dbReference>
<dbReference type="OrthoDB" id="9801717at2"/>
<dbReference type="InterPro" id="IPR002104">
    <property type="entry name" value="Integrase_catalytic"/>
</dbReference>
<gene>
    <name evidence="9" type="ORF">T472_0202045</name>
</gene>
<comment type="function">
    <text evidence="1">Site-specific tyrosine recombinase, which acts by catalyzing the cutting and rejoining of the recombining DNA molecules.</text>
</comment>
<keyword evidence="4 6" id="KW-0238">DNA-binding</keyword>
<proteinExistence type="inferred from homology"/>
<keyword evidence="10" id="KW-1185">Reference proteome</keyword>
<comment type="similarity">
    <text evidence="2">Belongs to the 'phage' integrase family.</text>
</comment>
<evidence type="ECO:0000259" key="7">
    <source>
        <dbReference type="PROSITE" id="PS51898"/>
    </source>
</evidence>
<evidence type="ECO:0000259" key="8">
    <source>
        <dbReference type="PROSITE" id="PS51900"/>
    </source>
</evidence>
<sequence length="288" mass="33667">MDKNVLENYLTQLDYYLEIRDLSKNTRKNYQSFLKSYLEWLDSMDISPADSSFADIRTYILFLKNTRKLSNHSINAHLSQIRFFRLYILKQSWNKYEVPSMKKNTYLPEVMTLEETMEFIGSVQDLRLKACVALLYSSGLRLSELCHLRYEDISRKYGRIFISASKNRSERYATLSTDALKILSEYWKRYGRPMEWLFPSRKANQHVSSNTIGRLISNHLNSLNWSKHISAHTFRHSFATHLYESGADLITIQKLLGHRSLSSTAIYIHLARTGPSHFKNPFDGGLNV</sequence>
<dbReference type="AlphaFoldDB" id="V7I7V6"/>
<protein>
    <recommendedName>
        <fullName evidence="11">Integrase</fullName>
    </recommendedName>
</protein>
<dbReference type="EMBL" id="AXUN02000031">
    <property type="protein sequence ID" value="ETA82265.1"/>
    <property type="molecule type" value="Genomic_DNA"/>
</dbReference>
<name>V7I7V6_9CLOT</name>
<evidence type="ECO:0000313" key="9">
    <source>
        <dbReference type="EMBL" id="ETA82265.1"/>
    </source>
</evidence>
<evidence type="ECO:0000256" key="6">
    <source>
        <dbReference type="PROSITE-ProRule" id="PRU01248"/>
    </source>
</evidence>